<comment type="caution">
    <text evidence="2">The sequence shown here is derived from an EMBL/GenBank/DDBJ whole genome shotgun (WGS) entry which is preliminary data.</text>
</comment>
<feature type="compositionally biased region" description="Basic and acidic residues" evidence="1">
    <location>
        <begin position="108"/>
        <end position="117"/>
    </location>
</feature>
<name>A0AAJ4XG69_9BASI</name>
<keyword evidence="3" id="KW-1185">Reference proteome</keyword>
<feature type="region of interest" description="Disordered" evidence="1">
    <location>
        <begin position="97"/>
        <end position="117"/>
    </location>
</feature>
<accession>A0AAJ4XG69</accession>
<reference evidence="2" key="1">
    <citation type="submission" date="2023-10" db="EMBL/GenBank/DDBJ databases">
        <authorList>
            <person name="Guldener U."/>
        </authorList>
    </citation>
    <scope>NUCLEOTIDE SEQUENCE</scope>
    <source>
        <strain evidence="2">Mp4</strain>
    </source>
</reference>
<sequence length="117" mass="12527">MAGCCNAADGASVGQRDCDSKGKAGCRAPDDLAATIENIWCRAFGTKLESVHVRGVDSLDSSARSPTSSSLCHQPRSFKVEKRLTVKRNEVLLLLSTEANPGTEDDDNKGKVEECEL</sequence>
<dbReference type="Proteomes" id="UP001294444">
    <property type="component" value="Unassembled WGS sequence"/>
</dbReference>
<evidence type="ECO:0000313" key="2">
    <source>
        <dbReference type="EMBL" id="SNX81875.1"/>
    </source>
</evidence>
<protein>
    <submittedName>
        <fullName evidence="2">Uncharacterized protein</fullName>
    </submittedName>
</protein>
<proteinExistence type="predicted"/>
<gene>
    <name evidence="2" type="ORF">MEPE_00581</name>
</gene>
<dbReference type="AlphaFoldDB" id="A0AAJ4XG69"/>
<evidence type="ECO:0000256" key="1">
    <source>
        <dbReference type="SAM" id="MobiDB-lite"/>
    </source>
</evidence>
<organism evidence="2 3">
    <name type="scientific">Melanopsichium pennsylvanicum</name>
    <dbReference type="NCBI Taxonomy" id="63383"/>
    <lineage>
        <taxon>Eukaryota</taxon>
        <taxon>Fungi</taxon>
        <taxon>Dikarya</taxon>
        <taxon>Basidiomycota</taxon>
        <taxon>Ustilaginomycotina</taxon>
        <taxon>Ustilaginomycetes</taxon>
        <taxon>Ustilaginales</taxon>
        <taxon>Ustilaginaceae</taxon>
        <taxon>Melanopsichium</taxon>
    </lineage>
</organism>
<feature type="region of interest" description="Disordered" evidence="1">
    <location>
        <begin position="1"/>
        <end position="24"/>
    </location>
</feature>
<evidence type="ECO:0000313" key="3">
    <source>
        <dbReference type="Proteomes" id="UP001294444"/>
    </source>
</evidence>
<dbReference type="EMBL" id="OAPG01000001">
    <property type="protein sequence ID" value="SNX81875.1"/>
    <property type="molecule type" value="Genomic_DNA"/>
</dbReference>